<evidence type="ECO:0000259" key="1">
    <source>
        <dbReference type="Pfam" id="PF01575"/>
    </source>
</evidence>
<keyword evidence="3" id="KW-1185">Reference proteome</keyword>
<evidence type="ECO:0000313" key="2">
    <source>
        <dbReference type="EMBL" id="PYC46368.1"/>
    </source>
</evidence>
<dbReference type="Proteomes" id="UP000248012">
    <property type="component" value="Unassembled WGS sequence"/>
</dbReference>
<organism evidence="2 3">
    <name type="scientific">Litorivita pollutaquae</name>
    <dbReference type="NCBI Taxonomy" id="2200892"/>
    <lineage>
        <taxon>Bacteria</taxon>
        <taxon>Pseudomonadati</taxon>
        <taxon>Pseudomonadota</taxon>
        <taxon>Alphaproteobacteria</taxon>
        <taxon>Rhodobacterales</taxon>
        <taxon>Paracoccaceae</taxon>
        <taxon>Litorivita</taxon>
    </lineage>
</organism>
<feature type="domain" description="MaoC-like" evidence="1">
    <location>
        <begin position="18"/>
        <end position="105"/>
    </location>
</feature>
<dbReference type="Pfam" id="PF01575">
    <property type="entry name" value="MaoC_dehydratas"/>
    <property type="match status" value="1"/>
</dbReference>
<dbReference type="OrthoDB" id="9796589at2"/>
<dbReference type="InterPro" id="IPR002539">
    <property type="entry name" value="MaoC-like_dom"/>
</dbReference>
<protein>
    <submittedName>
        <fullName evidence="2">Dehydratase</fullName>
    </submittedName>
</protein>
<dbReference type="Gene3D" id="3.10.129.10">
    <property type="entry name" value="Hotdog Thioesterase"/>
    <property type="match status" value="1"/>
</dbReference>
<evidence type="ECO:0000313" key="3">
    <source>
        <dbReference type="Proteomes" id="UP000248012"/>
    </source>
</evidence>
<sequence length="141" mass="15052">MAETLHMIEVGDAIPEYTTKPISRTTLALFAGASGDHNPIHIDSDFAKKAGMDDVFAQGMLPMAYLGRLLTDWVPQTAIRKFSCRFSAITHLGEKITCSGKITEKWEDGGETFVKLALTAANDAGEVKLAGAAVVALPAKS</sequence>
<dbReference type="EMBL" id="QFVT01000015">
    <property type="protein sequence ID" value="PYC46368.1"/>
    <property type="molecule type" value="Genomic_DNA"/>
</dbReference>
<dbReference type="CDD" id="cd03453">
    <property type="entry name" value="SAV4209_like"/>
    <property type="match status" value="1"/>
</dbReference>
<name>A0A2V4MQJ1_9RHOB</name>
<dbReference type="PANTHER" id="PTHR43841:SF3">
    <property type="entry name" value="(3R)-HYDROXYACYL-ACP DEHYDRATASE SUBUNIT HADB"/>
    <property type="match status" value="1"/>
</dbReference>
<dbReference type="InterPro" id="IPR029069">
    <property type="entry name" value="HotDog_dom_sf"/>
</dbReference>
<dbReference type="AlphaFoldDB" id="A0A2V4MQJ1"/>
<dbReference type="SUPFAM" id="SSF54637">
    <property type="entry name" value="Thioesterase/thiol ester dehydrase-isomerase"/>
    <property type="match status" value="1"/>
</dbReference>
<comment type="caution">
    <text evidence="2">The sequence shown here is derived from an EMBL/GenBank/DDBJ whole genome shotgun (WGS) entry which is preliminary data.</text>
</comment>
<proteinExistence type="predicted"/>
<gene>
    <name evidence="2" type="ORF">DI396_15755</name>
</gene>
<dbReference type="RefSeq" id="WP_110797324.1">
    <property type="nucleotide sequence ID" value="NZ_KZ826494.1"/>
</dbReference>
<dbReference type="PANTHER" id="PTHR43841">
    <property type="entry name" value="3-HYDROXYACYL-THIOESTER DEHYDRATASE HTDX-RELATED"/>
    <property type="match status" value="1"/>
</dbReference>
<accession>A0A2V4MQJ1</accession>
<reference evidence="2 3" key="1">
    <citation type="submission" date="2018-05" db="EMBL/GenBank/DDBJ databases">
        <title>Oceanovita maritima gen. nov., sp. nov., a marine bacterium in the family Rhodobacteraceae isolated from surface seawater of Lundu port Xiamen, China.</title>
        <authorList>
            <person name="Hetharua B.H."/>
            <person name="Min D."/>
            <person name="Liao H."/>
            <person name="Tian Y."/>
        </authorList>
    </citation>
    <scope>NUCLEOTIDE SEQUENCE [LARGE SCALE GENOMIC DNA]</scope>
    <source>
        <strain evidence="2 3">FSX-11</strain>
    </source>
</reference>